<accession>A0ABV4BDS5</accession>
<evidence type="ECO:0000313" key="2">
    <source>
        <dbReference type="Proteomes" id="UP001564408"/>
    </source>
</evidence>
<dbReference type="GO" id="GO:0016787">
    <property type="term" value="F:hydrolase activity"/>
    <property type="evidence" value="ECO:0007669"/>
    <property type="project" value="UniProtKB-KW"/>
</dbReference>
<gene>
    <name evidence="1" type="ORF">ABC977_09620</name>
</gene>
<dbReference type="InterPro" id="IPR029058">
    <property type="entry name" value="AB_hydrolase_fold"/>
</dbReference>
<organism evidence="1 2">
    <name type="scientific">Thioalkalicoccus limnaeus</name>
    <dbReference type="NCBI Taxonomy" id="120681"/>
    <lineage>
        <taxon>Bacteria</taxon>
        <taxon>Pseudomonadati</taxon>
        <taxon>Pseudomonadota</taxon>
        <taxon>Gammaproteobacteria</taxon>
        <taxon>Chromatiales</taxon>
        <taxon>Chromatiaceae</taxon>
        <taxon>Thioalkalicoccus</taxon>
    </lineage>
</organism>
<reference evidence="1 2" key="1">
    <citation type="submission" date="2024-05" db="EMBL/GenBank/DDBJ databases">
        <title>Genome Sequence and Characterization of the New Strain Purple Sulfur Bacterium of Genus Thioalkalicoccus.</title>
        <authorList>
            <person name="Bryantseva I.A."/>
            <person name="Kyndt J.A."/>
            <person name="Imhoff J.F."/>
        </authorList>
    </citation>
    <scope>NUCLEOTIDE SEQUENCE [LARGE SCALE GENOMIC DNA]</scope>
    <source>
        <strain evidence="1 2">Um2</strain>
    </source>
</reference>
<name>A0ABV4BDS5_9GAMM</name>
<dbReference type="SUPFAM" id="SSF53474">
    <property type="entry name" value="alpha/beta-Hydrolases"/>
    <property type="match status" value="1"/>
</dbReference>
<dbReference type="EMBL" id="JBDKXB010000010">
    <property type="protein sequence ID" value="MEY6432663.1"/>
    <property type="molecule type" value="Genomic_DNA"/>
</dbReference>
<dbReference type="RefSeq" id="WP_369667048.1">
    <property type="nucleotide sequence ID" value="NZ_JBDKXB010000010.1"/>
</dbReference>
<proteinExistence type="predicted"/>
<keyword evidence="2" id="KW-1185">Reference proteome</keyword>
<dbReference type="Proteomes" id="UP001564408">
    <property type="component" value="Unassembled WGS sequence"/>
</dbReference>
<dbReference type="Gene3D" id="3.40.50.1820">
    <property type="entry name" value="alpha/beta hydrolase"/>
    <property type="match status" value="1"/>
</dbReference>
<evidence type="ECO:0000313" key="1">
    <source>
        <dbReference type="EMBL" id="MEY6432663.1"/>
    </source>
</evidence>
<protein>
    <submittedName>
        <fullName evidence="1">Alpha/beta hydrolase</fullName>
    </submittedName>
</protein>
<keyword evidence="1" id="KW-0378">Hydrolase</keyword>
<sequence>MMPATPDDHWWFKLTAPVRLALEGRVGWECGAMLAARPLLDLAPRGDGHPVLVFPQMFGGDLTTQPLRAYLQGLGYRAEPWRLGVNPGPSDQLLEACQARLQELHREHRRRVSLVGWSLGGLYAREIAKASPAAVRLVITLGTPFTGKPSPAEIWQMSARLTGEPMGLTERHGPFERTPPVPTTSIYSRSDGIVPWRCSVERPGPTTENIEIESSHLGLAVNPLVLYAIADRLAQPEGGWRPFDRRGPRGWFYADPER</sequence>
<comment type="caution">
    <text evidence="1">The sequence shown here is derived from an EMBL/GenBank/DDBJ whole genome shotgun (WGS) entry which is preliminary data.</text>
</comment>